<keyword evidence="1" id="KW-0472">Membrane</keyword>
<feature type="non-terminal residue" evidence="2">
    <location>
        <position position="1"/>
    </location>
</feature>
<evidence type="ECO:0000256" key="1">
    <source>
        <dbReference type="SAM" id="Phobius"/>
    </source>
</evidence>
<protein>
    <submittedName>
        <fullName evidence="2">Uncharacterized protein</fullName>
    </submittedName>
</protein>
<keyword evidence="1" id="KW-1133">Transmembrane helix</keyword>
<proteinExistence type="predicted"/>
<organism evidence="2 3">
    <name type="scientific">Pristionchus mayeri</name>
    <dbReference type="NCBI Taxonomy" id="1317129"/>
    <lineage>
        <taxon>Eukaryota</taxon>
        <taxon>Metazoa</taxon>
        <taxon>Ecdysozoa</taxon>
        <taxon>Nematoda</taxon>
        <taxon>Chromadorea</taxon>
        <taxon>Rhabditida</taxon>
        <taxon>Rhabditina</taxon>
        <taxon>Diplogasteromorpha</taxon>
        <taxon>Diplogasteroidea</taxon>
        <taxon>Neodiplogasteridae</taxon>
        <taxon>Pristionchus</taxon>
    </lineage>
</organism>
<feature type="non-terminal residue" evidence="2">
    <location>
        <position position="72"/>
    </location>
</feature>
<accession>A0AAN5C9H1</accession>
<sequence>GAWFCLAHFSVTITSAFVYFFTWSSLRSLSAQQRLAMIHFGAIFINLAISEYRTALKSMFCSTFVAVGSTTS</sequence>
<gene>
    <name evidence="2" type="ORF">PMAYCL1PPCAC_04024</name>
</gene>
<dbReference type="Proteomes" id="UP001328107">
    <property type="component" value="Unassembled WGS sequence"/>
</dbReference>
<name>A0AAN5C9H1_9BILA</name>
<keyword evidence="1" id="KW-0812">Transmembrane</keyword>
<feature type="transmembrane region" description="Helical" evidence="1">
    <location>
        <begin position="6"/>
        <end position="23"/>
    </location>
</feature>
<evidence type="ECO:0000313" key="2">
    <source>
        <dbReference type="EMBL" id="GMR33829.1"/>
    </source>
</evidence>
<evidence type="ECO:0000313" key="3">
    <source>
        <dbReference type="Proteomes" id="UP001328107"/>
    </source>
</evidence>
<dbReference type="AlphaFoldDB" id="A0AAN5C9H1"/>
<dbReference type="EMBL" id="BTRK01000001">
    <property type="protein sequence ID" value="GMR33829.1"/>
    <property type="molecule type" value="Genomic_DNA"/>
</dbReference>
<reference evidence="3" key="1">
    <citation type="submission" date="2022-10" db="EMBL/GenBank/DDBJ databases">
        <title>Genome assembly of Pristionchus species.</title>
        <authorList>
            <person name="Yoshida K."/>
            <person name="Sommer R.J."/>
        </authorList>
    </citation>
    <scope>NUCLEOTIDE SEQUENCE [LARGE SCALE GENOMIC DNA]</scope>
    <source>
        <strain evidence="3">RS5460</strain>
    </source>
</reference>
<comment type="caution">
    <text evidence="2">The sequence shown here is derived from an EMBL/GenBank/DDBJ whole genome shotgun (WGS) entry which is preliminary data.</text>
</comment>
<keyword evidence="3" id="KW-1185">Reference proteome</keyword>